<dbReference type="PANTHER" id="PTHR23514:SF3">
    <property type="entry name" value="BYPASS OF STOP CODON PROTEIN 6"/>
    <property type="match status" value="1"/>
</dbReference>
<gene>
    <name evidence="9" type="ORF">NSK_004537</name>
</gene>
<accession>A0A4D9CZP9</accession>
<dbReference type="OrthoDB" id="413079at2759"/>
<dbReference type="SUPFAM" id="SSF103473">
    <property type="entry name" value="MFS general substrate transporter"/>
    <property type="match status" value="1"/>
</dbReference>
<evidence type="ECO:0000313" key="10">
    <source>
        <dbReference type="Proteomes" id="UP000355283"/>
    </source>
</evidence>
<protein>
    <recommendedName>
        <fullName evidence="11">Major facilitator superfamily (MFS) profile domain-containing protein</fullName>
    </recommendedName>
</protein>
<dbReference type="InterPro" id="IPR036259">
    <property type="entry name" value="MFS_trans_sf"/>
</dbReference>
<evidence type="ECO:0000256" key="7">
    <source>
        <dbReference type="SAM" id="MobiDB-lite"/>
    </source>
</evidence>
<dbReference type="EMBL" id="SDOX01000020">
    <property type="protein sequence ID" value="TFJ84064.1"/>
    <property type="molecule type" value="Genomic_DNA"/>
</dbReference>
<evidence type="ECO:0000256" key="4">
    <source>
        <dbReference type="ARBA" id="ARBA00022692"/>
    </source>
</evidence>
<feature type="compositionally biased region" description="Basic and acidic residues" evidence="7">
    <location>
        <begin position="35"/>
        <end position="66"/>
    </location>
</feature>
<feature type="transmembrane region" description="Helical" evidence="8">
    <location>
        <begin position="89"/>
        <end position="115"/>
    </location>
</feature>
<proteinExistence type="inferred from homology"/>
<feature type="region of interest" description="Disordered" evidence="7">
    <location>
        <begin position="29"/>
        <end position="73"/>
    </location>
</feature>
<dbReference type="GO" id="GO:0012505">
    <property type="term" value="C:endomembrane system"/>
    <property type="evidence" value="ECO:0007669"/>
    <property type="project" value="UniProtKB-SubCell"/>
</dbReference>
<evidence type="ECO:0000256" key="3">
    <source>
        <dbReference type="ARBA" id="ARBA00022448"/>
    </source>
</evidence>
<dbReference type="Gene3D" id="1.20.1250.20">
    <property type="entry name" value="MFS general substrate transporter like domains"/>
    <property type="match status" value="1"/>
</dbReference>
<keyword evidence="3" id="KW-0813">Transport</keyword>
<reference evidence="9 10" key="1">
    <citation type="submission" date="2019-01" db="EMBL/GenBank/DDBJ databases">
        <title>Nuclear Genome Assembly of the Microalgal Biofuel strain Nannochloropsis salina CCMP1776.</title>
        <authorList>
            <person name="Hovde B."/>
        </authorList>
    </citation>
    <scope>NUCLEOTIDE SEQUENCE [LARGE SCALE GENOMIC DNA]</scope>
    <source>
        <strain evidence="9 10">CCMP1776</strain>
    </source>
</reference>
<evidence type="ECO:0000256" key="5">
    <source>
        <dbReference type="ARBA" id="ARBA00022989"/>
    </source>
</evidence>
<feature type="transmembrane region" description="Helical" evidence="8">
    <location>
        <begin position="161"/>
        <end position="190"/>
    </location>
</feature>
<evidence type="ECO:0000256" key="6">
    <source>
        <dbReference type="ARBA" id="ARBA00023136"/>
    </source>
</evidence>
<sequence length="295" mass="31337">MRYSDREGRQRVAIATDLNLGNARDAVINTSASRGYDEGQRKQEKRFREKDMERSESRPESLDPHNKLPTSIKASFPASKTPLPASIKWLLTIFLGLYVGGESGFGGWISTFVVLEGTTASASQAALLVSIFWAAVTVGRAVAVGQALLVGPSWSLRFQLLISLCGALVFWVAGAASFIGAAVAAALFGYGMSSVYPLGMSWPGEAGFMLDTVDTAQLVVGGCVGEAAVPLVIGGTMQLVGPQSLPLSILALICTLILTIAAIECLRAKVKRKPEEIEKGAEEVARYHGYGTLIV</sequence>
<keyword evidence="10" id="KW-1185">Reference proteome</keyword>
<organism evidence="9 10">
    <name type="scientific">Nannochloropsis salina CCMP1776</name>
    <dbReference type="NCBI Taxonomy" id="1027361"/>
    <lineage>
        <taxon>Eukaryota</taxon>
        <taxon>Sar</taxon>
        <taxon>Stramenopiles</taxon>
        <taxon>Ochrophyta</taxon>
        <taxon>Eustigmatophyceae</taxon>
        <taxon>Eustigmatales</taxon>
        <taxon>Monodopsidaceae</taxon>
        <taxon>Microchloropsis</taxon>
        <taxon>Microchloropsis salina</taxon>
    </lineage>
</organism>
<evidence type="ECO:0008006" key="11">
    <source>
        <dbReference type="Google" id="ProtNLM"/>
    </source>
</evidence>
<comment type="caution">
    <text evidence="9">The sequence shown here is derived from an EMBL/GenBank/DDBJ whole genome shotgun (WGS) entry which is preliminary data.</text>
</comment>
<keyword evidence="5 8" id="KW-1133">Transmembrane helix</keyword>
<name>A0A4D9CZP9_9STRA</name>
<evidence type="ECO:0000313" key="9">
    <source>
        <dbReference type="EMBL" id="TFJ84064.1"/>
    </source>
</evidence>
<keyword evidence="4 8" id="KW-0812">Transmembrane</keyword>
<evidence type="ECO:0000256" key="8">
    <source>
        <dbReference type="SAM" id="Phobius"/>
    </source>
</evidence>
<dbReference type="PANTHER" id="PTHR23514">
    <property type="entry name" value="BYPASS OF STOP CODON PROTEIN 6"/>
    <property type="match status" value="1"/>
</dbReference>
<dbReference type="InterPro" id="IPR051788">
    <property type="entry name" value="MFS_Transporter"/>
</dbReference>
<feature type="transmembrane region" description="Helical" evidence="8">
    <location>
        <begin position="127"/>
        <end position="149"/>
    </location>
</feature>
<feature type="transmembrane region" description="Helical" evidence="8">
    <location>
        <begin position="245"/>
        <end position="263"/>
    </location>
</feature>
<keyword evidence="6 8" id="KW-0472">Membrane</keyword>
<dbReference type="AlphaFoldDB" id="A0A4D9CZP9"/>
<evidence type="ECO:0000256" key="2">
    <source>
        <dbReference type="ARBA" id="ARBA00008335"/>
    </source>
</evidence>
<evidence type="ECO:0000256" key="1">
    <source>
        <dbReference type="ARBA" id="ARBA00004127"/>
    </source>
</evidence>
<comment type="similarity">
    <text evidence="2">Belongs to the major facilitator superfamily.</text>
</comment>
<comment type="subcellular location">
    <subcellularLocation>
        <location evidence="1">Endomembrane system</location>
        <topology evidence="1">Multi-pass membrane protein</topology>
    </subcellularLocation>
</comment>
<dbReference type="Proteomes" id="UP000355283">
    <property type="component" value="Unassembled WGS sequence"/>
</dbReference>
<dbReference type="GO" id="GO:0016020">
    <property type="term" value="C:membrane"/>
    <property type="evidence" value="ECO:0007669"/>
    <property type="project" value="TreeGrafter"/>
</dbReference>